<dbReference type="AlphaFoldDB" id="A0A8X8IE82"/>
<sequence>MVYLTRLEHFNAAHKLFNPAWSREKNEAVFGVCANENWHGHNYELFVTIKGHPDPDTGFLYDVKKLSVIIKEHVIDKLDHKNLNMDVDFMAGQLCSTENLAIGIWKQLEPHLPEQVKLHCIKLYETSRIYVEYFGE</sequence>
<dbReference type="Pfam" id="PF01242">
    <property type="entry name" value="PTPS"/>
    <property type="match status" value="1"/>
</dbReference>
<dbReference type="Proteomes" id="UP000198711">
    <property type="component" value="Unassembled WGS sequence"/>
</dbReference>
<dbReference type="Gene3D" id="3.30.479.10">
    <property type="entry name" value="6-pyruvoyl tetrahydropterin synthase/QueD"/>
    <property type="match status" value="1"/>
</dbReference>
<dbReference type="EMBL" id="FNNO01000002">
    <property type="protein sequence ID" value="SDW35187.1"/>
    <property type="molecule type" value="Genomic_DNA"/>
</dbReference>
<evidence type="ECO:0000256" key="8">
    <source>
        <dbReference type="ARBA" id="ARBA00023239"/>
    </source>
</evidence>
<comment type="cofactor">
    <cofactor evidence="1">
        <name>Zn(2+)</name>
        <dbReference type="ChEBI" id="CHEBI:29105"/>
    </cofactor>
</comment>
<protein>
    <recommendedName>
        <fullName evidence="5">6-carboxy-5,6,7,8-tetrahydropterin synthase</fullName>
        <ecNumber evidence="4">4.1.2.50</ecNumber>
    </recommendedName>
    <alternativeName>
        <fullName evidence="9">Queuosine biosynthesis protein QueD</fullName>
    </alternativeName>
</protein>
<evidence type="ECO:0000256" key="5">
    <source>
        <dbReference type="ARBA" id="ARBA00018141"/>
    </source>
</evidence>
<dbReference type="SUPFAM" id="SSF55620">
    <property type="entry name" value="Tetrahydrobiopterin biosynthesis enzymes-like"/>
    <property type="match status" value="1"/>
</dbReference>
<evidence type="ECO:0000256" key="10">
    <source>
        <dbReference type="ARBA" id="ARBA00048807"/>
    </source>
</evidence>
<dbReference type="FunFam" id="3.30.479.10:FF:000003">
    <property type="entry name" value="6-pyruvoyl tetrahydrobiopterin synthase"/>
    <property type="match status" value="1"/>
</dbReference>
<comment type="similarity">
    <text evidence="3">Belongs to the PTPS family. QueD subfamily.</text>
</comment>
<comment type="catalytic activity">
    <reaction evidence="10">
        <text>7,8-dihydroneopterin 3'-triphosphate + H2O = 6-carboxy-5,6,7,8-tetrahydropterin + triphosphate + acetaldehyde + 2 H(+)</text>
        <dbReference type="Rhea" id="RHEA:27966"/>
        <dbReference type="ChEBI" id="CHEBI:15343"/>
        <dbReference type="ChEBI" id="CHEBI:15377"/>
        <dbReference type="ChEBI" id="CHEBI:15378"/>
        <dbReference type="ChEBI" id="CHEBI:18036"/>
        <dbReference type="ChEBI" id="CHEBI:58462"/>
        <dbReference type="ChEBI" id="CHEBI:61032"/>
        <dbReference type="EC" id="4.1.2.50"/>
    </reaction>
</comment>
<dbReference type="GO" id="GO:0046872">
    <property type="term" value="F:metal ion binding"/>
    <property type="evidence" value="ECO:0007669"/>
    <property type="project" value="UniProtKB-KW"/>
</dbReference>
<evidence type="ECO:0000256" key="4">
    <source>
        <dbReference type="ARBA" id="ARBA00012982"/>
    </source>
</evidence>
<reference evidence="11 12" key="1">
    <citation type="submission" date="2016-10" db="EMBL/GenBank/DDBJ databases">
        <authorList>
            <person name="Varghese N."/>
            <person name="Submissions S."/>
        </authorList>
    </citation>
    <scope>NUCLEOTIDE SEQUENCE [LARGE SCALE GENOMIC DNA]</scope>
    <source>
        <strain evidence="11 12">DSM 25353</strain>
    </source>
</reference>
<dbReference type="InterPro" id="IPR007115">
    <property type="entry name" value="6-PTP_synth/QueD"/>
</dbReference>
<proteinExistence type="inferred from homology"/>
<evidence type="ECO:0000256" key="9">
    <source>
        <dbReference type="ARBA" id="ARBA00031449"/>
    </source>
</evidence>
<accession>A0A8X8IE82</accession>
<name>A0A8X8IE82_9BACT</name>
<evidence type="ECO:0000256" key="7">
    <source>
        <dbReference type="ARBA" id="ARBA00022833"/>
    </source>
</evidence>
<dbReference type="EC" id="4.1.2.50" evidence="4"/>
<dbReference type="InterPro" id="IPR038418">
    <property type="entry name" value="6-PTP_synth/QueD_sf"/>
</dbReference>
<dbReference type="GO" id="GO:0070497">
    <property type="term" value="F:6-carboxytetrahydropterin synthase activity"/>
    <property type="evidence" value="ECO:0007669"/>
    <property type="project" value="UniProtKB-EC"/>
</dbReference>
<evidence type="ECO:0000313" key="11">
    <source>
        <dbReference type="EMBL" id="SDW35187.1"/>
    </source>
</evidence>
<comment type="pathway">
    <text evidence="2">Purine metabolism; 7-cyano-7-deazaguanine biosynthesis.</text>
</comment>
<keyword evidence="6" id="KW-0479">Metal-binding</keyword>
<keyword evidence="8" id="KW-0456">Lyase</keyword>
<dbReference type="RefSeq" id="WP_092722114.1">
    <property type="nucleotide sequence ID" value="NZ_FNNO01000002.1"/>
</dbReference>
<evidence type="ECO:0000256" key="3">
    <source>
        <dbReference type="ARBA" id="ARBA00008900"/>
    </source>
</evidence>
<evidence type="ECO:0000313" key="12">
    <source>
        <dbReference type="Proteomes" id="UP000198711"/>
    </source>
</evidence>
<dbReference type="PANTHER" id="PTHR12589:SF7">
    <property type="entry name" value="6-PYRUVOYL TETRAHYDROBIOPTERIN SYNTHASE"/>
    <property type="match status" value="1"/>
</dbReference>
<evidence type="ECO:0000256" key="6">
    <source>
        <dbReference type="ARBA" id="ARBA00022723"/>
    </source>
</evidence>
<dbReference type="PANTHER" id="PTHR12589">
    <property type="entry name" value="PYRUVOYL TETRAHYDROBIOPTERIN SYNTHASE"/>
    <property type="match status" value="1"/>
</dbReference>
<evidence type="ECO:0000256" key="1">
    <source>
        <dbReference type="ARBA" id="ARBA00001947"/>
    </source>
</evidence>
<keyword evidence="12" id="KW-1185">Reference proteome</keyword>
<keyword evidence="7" id="KW-0862">Zinc</keyword>
<evidence type="ECO:0000256" key="2">
    <source>
        <dbReference type="ARBA" id="ARBA00005061"/>
    </source>
</evidence>
<gene>
    <name evidence="11" type="ORF">SAMN05444410_10275</name>
</gene>
<organism evidence="11 12">
    <name type="scientific">Hydrobacter penzbergensis</name>
    <dbReference type="NCBI Taxonomy" id="1235997"/>
    <lineage>
        <taxon>Bacteria</taxon>
        <taxon>Pseudomonadati</taxon>
        <taxon>Bacteroidota</taxon>
        <taxon>Chitinophagia</taxon>
        <taxon>Chitinophagales</taxon>
        <taxon>Chitinophagaceae</taxon>
        <taxon>Hydrobacter</taxon>
    </lineage>
</organism>
<comment type="caution">
    <text evidence="11">The sequence shown here is derived from an EMBL/GenBank/DDBJ whole genome shotgun (WGS) entry which is preliminary data.</text>
</comment>